<dbReference type="RefSeq" id="WP_153348819.1">
    <property type="nucleotide sequence ID" value="NZ_WEGI01000021.1"/>
</dbReference>
<organism evidence="1 2">
    <name type="scientific">Nocardia aurantia</name>
    <dbReference type="NCBI Taxonomy" id="2585199"/>
    <lineage>
        <taxon>Bacteria</taxon>
        <taxon>Bacillati</taxon>
        <taxon>Actinomycetota</taxon>
        <taxon>Actinomycetes</taxon>
        <taxon>Mycobacteriales</taxon>
        <taxon>Nocardiaceae</taxon>
        <taxon>Nocardia</taxon>
    </lineage>
</organism>
<sequence length="107" mass="10578">MTAPNPLVPGARLRSQTCTTEVIVVRAGSGTVSLTCGGAPMVGLDTPVPSPAEPAEHLAGGTAIGKRYTAVADPALEVLVTKAGRGTLGDGSAPMVVQTAKTLPASD</sequence>
<reference evidence="1 2" key="1">
    <citation type="submission" date="2019-10" db="EMBL/GenBank/DDBJ databases">
        <title>Nocardia macrotermitis sp. nov. and Nocardia aurantia sp. nov., isolated from the gut of fungus growing-termite Macrotermes natalensis.</title>
        <authorList>
            <person name="Benndorf R."/>
            <person name="Schwitalla J."/>
            <person name="Martin K."/>
            <person name="De Beer W."/>
            <person name="Kaster A.-K."/>
            <person name="Vollmers J."/>
            <person name="Poulsen M."/>
            <person name="Beemelmanns C."/>
        </authorList>
    </citation>
    <scope>NUCLEOTIDE SEQUENCE [LARGE SCALE GENOMIC DNA]</scope>
    <source>
        <strain evidence="1 2">RB56</strain>
    </source>
</reference>
<evidence type="ECO:0000313" key="1">
    <source>
        <dbReference type="EMBL" id="MQY31583.1"/>
    </source>
</evidence>
<dbReference type="OrthoDB" id="4378118at2"/>
<protein>
    <submittedName>
        <fullName evidence="1">Uncharacterized protein</fullName>
    </submittedName>
</protein>
<dbReference type="Proteomes" id="UP000431401">
    <property type="component" value="Unassembled WGS sequence"/>
</dbReference>
<comment type="caution">
    <text evidence="1">The sequence shown here is derived from an EMBL/GenBank/DDBJ whole genome shotgun (WGS) entry which is preliminary data.</text>
</comment>
<keyword evidence="2" id="KW-1185">Reference proteome</keyword>
<name>A0A7K0E0I4_9NOCA</name>
<dbReference type="AlphaFoldDB" id="A0A7K0E0I4"/>
<dbReference type="EMBL" id="WEGI01000021">
    <property type="protein sequence ID" value="MQY31583.1"/>
    <property type="molecule type" value="Genomic_DNA"/>
</dbReference>
<gene>
    <name evidence="1" type="ORF">NRB56_71920</name>
</gene>
<proteinExistence type="predicted"/>
<accession>A0A7K0E0I4</accession>
<evidence type="ECO:0000313" key="2">
    <source>
        <dbReference type="Proteomes" id="UP000431401"/>
    </source>
</evidence>